<reference evidence="2" key="1">
    <citation type="submission" date="2014-11" db="EMBL/GenBank/DDBJ databases">
        <authorList>
            <person name="Amaro Gonzalez C."/>
        </authorList>
    </citation>
    <scope>NUCLEOTIDE SEQUENCE</scope>
</reference>
<evidence type="ECO:0000313" key="2">
    <source>
        <dbReference type="EMBL" id="JAH01752.1"/>
    </source>
</evidence>
<feature type="transmembrane region" description="Helical" evidence="1">
    <location>
        <begin position="12"/>
        <end position="32"/>
    </location>
</feature>
<accession>A0A0E9PBX2</accession>
<dbReference type="AlphaFoldDB" id="A0A0E9PBX2"/>
<organism evidence="2">
    <name type="scientific">Anguilla anguilla</name>
    <name type="common">European freshwater eel</name>
    <name type="synonym">Muraena anguilla</name>
    <dbReference type="NCBI Taxonomy" id="7936"/>
    <lineage>
        <taxon>Eukaryota</taxon>
        <taxon>Metazoa</taxon>
        <taxon>Chordata</taxon>
        <taxon>Craniata</taxon>
        <taxon>Vertebrata</taxon>
        <taxon>Euteleostomi</taxon>
        <taxon>Actinopterygii</taxon>
        <taxon>Neopterygii</taxon>
        <taxon>Teleostei</taxon>
        <taxon>Anguilliformes</taxon>
        <taxon>Anguillidae</taxon>
        <taxon>Anguilla</taxon>
    </lineage>
</organism>
<keyword evidence="1" id="KW-0812">Transmembrane</keyword>
<evidence type="ECO:0000256" key="1">
    <source>
        <dbReference type="SAM" id="Phobius"/>
    </source>
</evidence>
<sequence>MSYDPNRENHERVPPSFILPFCLSLLFIRYFIRI</sequence>
<keyword evidence="1" id="KW-1133">Transmembrane helix</keyword>
<name>A0A0E9PBX2_ANGAN</name>
<protein>
    <submittedName>
        <fullName evidence="2">Uncharacterized protein</fullName>
    </submittedName>
</protein>
<proteinExistence type="predicted"/>
<dbReference type="EMBL" id="GBXM01106825">
    <property type="protein sequence ID" value="JAH01752.1"/>
    <property type="molecule type" value="Transcribed_RNA"/>
</dbReference>
<keyword evidence="1" id="KW-0472">Membrane</keyword>
<reference evidence="2" key="2">
    <citation type="journal article" date="2015" name="Fish Shellfish Immunol.">
        <title>Early steps in the European eel (Anguilla anguilla)-Vibrio vulnificus interaction in the gills: Role of the RtxA13 toxin.</title>
        <authorList>
            <person name="Callol A."/>
            <person name="Pajuelo D."/>
            <person name="Ebbesson L."/>
            <person name="Teles M."/>
            <person name="MacKenzie S."/>
            <person name="Amaro C."/>
        </authorList>
    </citation>
    <scope>NUCLEOTIDE SEQUENCE</scope>
</reference>